<feature type="region of interest" description="Disordered" evidence="1">
    <location>
        <begin position="1053"/>
        <end position="1093"/>
    </location>
</feature>
<protein>
    <submittedName>
        <fullName evidence="2">Uncharacterized protein</fullName>
    </submittedName>
</protein>
<dbReference type="Proteomes" id="UP000274922">
    <property type="component" value="Unassembled WGS sequence"/>
</dbReference>
<feature type="compositionally biased region" description="Basic and acidic residues" evidence="1">
    <location>
        <begin position="1068"/>
        <end position="1082"/>
    </location>
</feature>
<feature type="region of interest" description="Disordered" evidence="1">
    <location>
        <begin position="328"/>
        <end position="374"/>
    </location>
</feature>
<dbReference type="InterPro" id="IPR012340">
    <property type="entry name" value="NA-bd_OB-fold"/>
</dbReference>
<dbReference type="EMBL" id="ML014173">
    <property type="protein sequence ID" value="RKP01421.1"/>
    <property type="molecule type" value="Genomic_DNA"/>
</dbReference>
<dbReference type="AlphaFoldDB" id="A0A4P9X8W6"/>
<sequence length="1265" mass="131802">MGTTTHGCHHKLRRGRTFSIRATTRATTRASSTGHAAWAADADVLACLADHGSLTKTATQLPEPAETGRTTQTSAAAVRLLAGSAARRPPPMEATPPPPAYPAVEFRELHQYEDPYCAVVAQVVAVVVAPPNAGIVTVHLTDYTRAAGSRIAALPAPTPTCDVPLAHRGMLMALDCRGLDAARRAADLQPGDFIYAVPCEVVGGPYDVSLAVSLDAAADADVDVADARCFSEPAQRFCRVTRGNCVSVLPSAVVPHFWALVARYETALMMMNPSTERPRYAHGRAPPPSSGAAVAAGAASPGAAPAAAASSQGTSFALTQASAFRWPPASHTEYTSPSVPLRQPSAASDARLSYVPPSGPHGASSHDGPWAPAHGAWRTASRIAAIDDEDPSGTPVPAPSVVAKHDEVTQVQAPPPRRVVEAAPSPMTATVVTAPPARHAIGLEAHDRLQDVEQVYEGGYFDLVVEVHTPPKAYSRFVFLGVFDRTPVHDSALRYPYAHGRDAECVLRLTCWDDAVAPSRELKVGDIVYVQNAMAHYDSRHMFELMCRVNESHPESQLVVLTNDNYTACGPHVAEKYLRLLARREGRDPESVPPASPEQAAAPASPPSPAPISPVLTAPIPAESMPAAPLITAPVPATPIPETPIPAAPISGTPIITAPMPQTPASMAPDGDHATDTSAIARSVAPLSMGSATITQLSHAPPPPSCCHLLGRVTAVEPDLASDTAALTFLDYSLGRSGVATILCHDAAARGFTTPTADHRAVMLITNARAVGVLQFDLPPRGDDTAAHIRRIRNVDDIPDFLAHRGISLTLYKMTRNTALRESVQATIPSAVVAPSSSALVPSPVPSPAPAPVPAPASTPAAAMTMTAPPLTTSEWVATAPSSVPSVPAPAAPSSAPSVPPSSITEASPTDDDVGPPTKQSMKGCRPDVAKPLVKPIKQDTAVSQLISPTPQAVASASAAAAASPAAAAESPIAAKPSAAVIAAAPRPSIAGPRLTRIVGPPLAYTRVKDGLMMALALARNGFGLRDAMGRRPAEPRFALLVRVVQLEPADVMQMAQPRAPRTARRGCRSDDDSDRASESEHSGLSASDSDGLRGTGCAPLAACDGLNGPESTKGRSMTSTAAYAPAKEWAFNLVVREHDRQQGNVISIAVRGRAAAQFLGGVPADDYGAEEPDVKRVCLDVSVSATKAAALDEAARPQDPQRTPLTPSMVSQRLKRLLMGTAIFECGVAVVRCSDSGSGSGTGSDEDAEPMFRLIQTELVLDTL</sequence>
<evidence type="ECO:0000256" key="1">
    <source>
        <dbReference type="SAM" id="MobiDB-lite"/>
    </source>
</evidence>
<organism evidence="2 3">
    <name type="scientific">Caulochytrium protostelioides</name>
    <dbReference type="NCBI Taxonomy" id="1555241"/>
    <lineage>
        <taxon>Eukaryota</taxon>
        <taxon>Fungi</taxon>
        <taxon>Fungi incertae sedis</taxon>
        <taxon>Chytridiomycota</taxon>
        <taxon>Chytridiomycota incertae sedis</taxon>
        <taxon>Chytridiomycetes</taxon>
        <taxon>Caulochytriales</taxon>
        <taxon>Caulochytriaceae</taxon>
        <taxon>Caulochytrium</taxon>
    </lineage>
</organism>
<accession>A0A4P9X8W6</accession>
<feature type="region of interest" description="Disordered" evidence="1">
    <location>
        <begin position="837"/>
        <end position="859"/>
    </location>
</feature>
<feature type="region of interest" description="Disordered" evidence="1">
    <location>
        <begin position="585"/>
        <end position="617"/>
    </location>
</feature>
<gene>
    <name evidence="2" type="ORF">CXG81DRAFT_18787</name>
</gene>
<feature type="compositionally biased region" description="Pro residues" evidence="1">
    <location>
        <begin position="843"/>
        <end position="857"/>
    </location>
</feature>
<dbReference type="Gene3D" id="2.40.50.140">
    <property type="entry name" value="Nucleic acid-binding proteins"/>
    <property type="match status" value="1"/>
</dbReference>
<feature type="region of interest" description="Disordered" evidence="1">
    <location>
        <begin position="881"/>
        <end position="927"/>
    </location>
</feature>
<evidence type="ECO:0000313" key="3">
    <source>
        <dbReference type="Proteomes" id="UP000274922"/>
    </source>
</evidence>
<feature type="compositionally biased region" description="Low complexity" evidence="1">
    <location>
        <begin position="892"/>
        <end position="903"/>
    </location>
</feature>
<dbReference type="STRING" id="1555241.A0A4P9X8W6"/>
<keyword evidence="3" id="KW-1185">Reference proteome</keyword>
<name>A0A4P9X8W6_9FUNG</name>
<dbReference type="SUPFAM" id="SSF50249">
    <property type="entry name" value="Nucleic acid-binding proteins"/>
    <property type="match status" value="1"/>
</dbReference>
<proteinExistence type="predicted"/>
<evidence type="ECO:0000313" key="2">
    <source>
        <dbReference type="EMBL" id="RKP01421.1"/>
    </source>
</evidence>
<reference evidence="3" key="1">
    <citation type="journal article" date="2018" name="Nat. Microbiol.">
        <title>Leveraging single-cell genomics to expand the fungal tree of life.</title>
        <authorList>
            <person name="Ahrendt S.R."/>
            <person name="Quandt C.A."/>
            <person name="Ciobanu D."/>
            <person name="Clum A."/>
            <person name="Salamov A."/>
            <person name="Andreopoulos B."/>
            <person name="Cheng J.F."/>
            <person name="Woyke T."/>
            <person name="Pelin A."/>
            <person name="Henrissat B."/>
            <person name="Reynolds N.K."/>
            <person name="Benny G.L."/>
            <person name="Smith M.E."/>
            <person name="James T.Y."/>
            <person name="Grigoriev I.V."/>
        </authorList>
    </citation>
    <scope>NUCLEOTIDE SEQUENCE [LARGE SCALE GENOMIC DNA]</scope>
    <source>
        <strain evidence="3">ATCC 52028</strain>
    </source>
</reference>